<dbReference type="EMBL" id="GGFL01014538">
    <property type="protein sequence ID" value="MBW78716.1"/>
    <property type="molecule type" value="Transcribed_RNA"/>
</dbReference>
<protein>
    <submittedName>
        <fullName evidence="2">Putative secreted protein</fullName>
    </submittedName>
</protein>
<organism evidence="2">
    <name type="scientific">Anopheles darlingi</name>
    <name type="common">Mosquito</name>
    <dbReference type="NCBI Taxonomy" id="43151"/>
    <lineage>
        <taxon>Eukaryota</taxon>
        <taxon>Metazoa</taxon>
        <taxon>Ecdysozoa</taxon>
        <taxon>Arthropoda</taxon>
        <taxon>Hexapoda</taxon>
        <taxon>Insecta</taxon>
        <taxon>Pterygota</taxon>
        <taxon>Neoptera</taxon>
        <taxon>Endopterygota</taxon>
        <taxon>Diptera</taxon>
        <taxon>Nematocera</taxon>
        <taxon>Culicoidea</taxon>
        <taxon>Culicidae</taxon>
        <taxon>Anophelinae</taxon>
        <taxon>Anopheles</taxon>
    </lineage>
</organism>
<keyword evidence="1" id="KW-0732">Signal</keyword>
<proteinExistence type="predicted"/>
<sequence>MPTLLTPSTIRLPRPPRRSLTTALLALLAMLLSVADGSLNMLPPPPTGTIPCGGNAIAAAPPPDGR</sequence>
<accession>A0A2M4DMC0</accession>
<dbReference type="AlphaFoldDB" id="A0A2M4DMC0"/>
<feature type="chain" id="PRO_5014636910" evidence="1">
    <location>
        <begin position="38"/>
        <end position="66"/>
    </location>
</feature>
<name>A0A2M4DMC0_ANODA</name>
<evidence type="ECO:0000313" key="2">
    <source>
        <dbReference type="EMBL" id="MBW78716.1"/>
    </source>
</evidence>
<evidence type="ECO:0000256" key="1">
    <source>
        <dbReference type="SAM" id="SignalP"/>
    </source>
</evidence>
<feature type="signal peptide" evidence="1">
    <location>
        <begin position="1"/>
        <end position="37"/>
    </location>
</feature>
<reference evidence="2" key="1">
    <citation type="submission" date="2018-01" db="EMBL/GenBank/DDBJ databases">
        <title>An insight into the sialome of Amazonian anophelines.</title>
        <authorList>
            <person name="Ribeiro J.M."/>
            <person name="Scarpassa V."/>
            <person name="Calvo E."/>
        </authorList>
    </citation>
    <scope>NUCLEOTIDE SEQUENCE</scope>
</reference>